<dbReference type="RefSeq" id="WP_186771256.1">
    <property type="nucleotide sequence ID" value="NZ_JACOMF010000015.1"/>
</dbReference>
<proteinExistence type="predicted"/>
<dbReference type="EMBL" id="JACOMF010000015">
    <property type="protein sequence ID" value="MBC4016486.1"/>
    <property type="molecule type" value="Genomic_DNA"/>
</dbReference>
<keyword evidence="2" id="KW-1185">Reference proteome</keyword>
<organism evidence="1 2">
    <name type="scientific">Siccirubricoccus deserti</name>
    <dbReference type="NCBI Taxonomy" id="2013562"/>
    <lineage>
        <taxon>Bacteria</taxon>
        <taxon>Pseudomonadati</taxon>
        <taxon>Pseudomonadota</taxon>
        <taxon>Alphaproteobacteria</taxon>
        <taxon>Acetobacterales</taxon>
        <taxon>Roseomonadaceae</taxon>
        <taxon>Siccirubricoccus</taxon>
    </lineage>
</organism>
<gene>
    <name evidence="1" type="ORF">H7965_14260</name>
</gene>
<evidence type="ECO:0000313" key="2">
    <source>
        <dbReference type="Proteomes" id="UP000600101"/>
    </source>
</evidence>
<dbReference type="AlphaFoldDB" id="A0A9X0QYS8"/>
<comment type="caution">
    <text evidence="1">The sequence shown here is derived from an EMBL/GenBank/DDBJ whole genome shotgun (WGS) entry which is preliminary data.</text>
</comment>
<evidence type="ECO:0000313" key="1">
    <source>
        <dbReference type="EMBL" id="MBC4016486.1"/>
    </source>
</evidence>
<sequence length="55" mass="5821">MAHQLTCDDSFLSDETDCVADAEVKLMAASPGCDAILPTWPPGLDAIDRSALREG</sequence>
<accession>A0A9X0QYS8</accession>
<protein>
    <submittedName>
        <fullName evidence="1">Uncharacterized protein</fullName>
    </submittedName>
</protein>
<name>A0A9X0QYS8_9PROT</name>
<reference evidence="1" key="1">
    <citation type="submission" date="2020-08" db="EMBL/GenBank/DDBJ databases">
        <authorList>
            <person name="Hu Y."/>
            <person name="Nguyen S.V."/>
            <person name="Li F."/>
            <person name="Fanning S."/>
        </authorList>
    </citation>
    <scope>NUCLEOTIDE SEQUENCE</scope>
    <source>
        <strain evidence="1">SYSU D8009</strain>
    </source>
</reference>
<dbReference type="Proteomes" id="UP000600101">
    <property type="component" value="Unassembled WGS sequence"/>
</dbReference>